<name>A0ABS8RYB0_DATST</name>
<evidence type="ECO:0000313" key="2">
    <source>
        <dbReference type="EMBL" id="MCD7451574.1"/>
    </source>
</evidence>
<reference evidence="2 3" key="1">
    <citation type="journal article" date="2021" name="BMC Genomics">
        <title>Datura genome reveals duplications of psychoactive alkaloid biosynthetic genes and high mutation rate following tissue culture.</title>
        <authorList>
            <person name="Rajewski A."/>
            <person name="Carter-House D."/>
            <person name="Stajich J."/>
            <person name="Litt A."/>
        </authorList>
    </citation>
    <scope>NUCLEOTIDE SEQUENCE [LARGE SCALE GENOMIC DNA]</scope>
    <source>
        <strain evidence="2">AR-01</strain>
    </source>
</reference>
<evidence type="ECO:0000256" key="1">
    <source>
        <dbReference type="SAM" id="MobiDB-lite"/>
    </source>
</evidence>
<proteinExistence type="predicted"/>
<dbReference type="Proteomes" id="UP000823775">
    <property type="component" value="Unassembled WGS sequence"/>
</dbReference>
<dbReference type="EMBL" id="JACEIK010000174">
    <property type="protein sequence ID" value="MCD7451574.1"/>
    <property type="molecule type" value="Genomic_DNA"/>
</dbReference>
<keyword evidence="3" id="KW-1185">Reference proteome</keyword>
<evidence type="ECO:0000313" key="3">
    <source>
        <dbReference type="Proteomes" id="UP000823775"/>
    </source>
</evidence>
<comment type="caution">
    <text evidence="2">The sequence shown here is derived from an EMBL/GenBank/DDBJ whole genome shotgun (WGS) entry which is preliminary data.</text>
</comment>
<sequence length="132" mass="14797">MEIVGGLWWWWEFEEERKGGTADLGLVVVLVDLVRVRGKGIAGRRGERREGDEWGILGDFRRCGYGVLRQLENEGRDEMKEVHDAGKERGEEGKGVCCGDGKKGGRSGEGRMMAAAAEIWREFRRLAVVLFG</sequence>
<protein>
    <submittedName>
        <fullName evidence="2">Uncharacterized protein</fullName>
    </submittedName>
</protein>
<accession>A0ABS8RYB0</accession>
<organism evidence="2 3">
    <name type="scientific">Datura stramonium</name>
    <name type="common">Jimsonweed</name>
    <name type="synonym">Common thornapple</name>
    <dbReference type="NCBI Taxonomy" id="4076"/>
    <lineage>
        <taxon>Eukaryota</taxon>
        <taxon>Viridiplantae</taxon>
        <taxon>Streptophyta</taxon>
        <taxon>Embryophyta</taxon>
        <taxon>Tracheophyta</taxon>
        <taxon>Spermatophyta</taxon>
        <taxon>Magnoliopsida</taxon>
        <taxon>eudicotyledons</taxon>
        <taxon>Gunneridae</taxon>
        <taxon>Pentapetalae</taxon>
        <taxon>asterids</taxon>
        <taxon>lamiids</taxon>
        <taxon>Solanales</taxon>
        <taxon>Solanaceae</taxon>
        <taxon>Solanoideae</taxon>
        <taxon>Datureae</taxon>
        <taxon>Datura</taxon>
    </lineage>
</organism>
<feature type="region of interest" description="Disordered" evidence="1">
    <location>
        <begin position="78"/>
        <end position="108"/>
    </location>
</feature>
<gene>
    <name evidence="2" type="ORF">HAX54_012629</name>
</gene>